<comment type="similarity">
    <text evidence="1">Belongs to the FAD-dependent oxidoreductase family.</text>
</comment>
<keyword evidence="7" id="KW-1185">Reference proteome</keyword>
<evidence type="ECO:0000256" key="4">
    <source>
        <dbReference type="ARBA" id="ARBA00023002"/>
    </source>
</evidence>
<evidence type="ECO:0000256" key="3">
    <source>
        <dbReference type="ARBA" id="ARBA00022827"/>
    </source>
</evidence>
<organism evidence="6 7">
    <name type="scientific">Mycobacterium arosiense ATCC BAA-1401 = DSM 45069</name>
    <dbReference type="NCBI Taxonomy" id="1265311"/>
    <lineage>
        <taxon>Bacteria</taxon>
        <taxon>Bacillati</taxon>
        <taxon>Actinomycetota</taxon>
        <taxon>Actinomycetes</taxon>
        <taxon>Mycobacteriales</taxon>
        <taxon>Mycobacteriaceae</taxon>
        <taxon>Mycobacterium</taxon>
        <taxon>Mycobacterium avium complex (MAC)</taxon>
    </lineage>
</organism>
<dbReference type="EMBL" id="MVHG01000022">
    <property type="protein sequence ID" value="ORA15495.1"/>
    <property type="molecule type" value="Genomic_DNA"/>
</dbReference>
<evidence type="ECO:0000313" key="7">
    <source>
        <dbReference type="Proteomes" id="UP000192707"/>
    </source>
</evidence>
<dbReference type="PANTHER" id="PTHR43735:SF3">
    <property type="entry name" value="FERROPTOSIS SUPPRESSOR PROTEIN 1"/>
    <property type="match status" value="1"/>
</dbReference>
<gene>
    <name evidence="6" type="ORF">BST14_11780</name>
</gene>
<evidence type="ECO:0000259" key="5">
    <source>
        <dbReference type="Pfam" id="PF07992"/>
    </source>
</evidence>
<evidence type="ECO:0000313" key="6">
    <source>
        <dbReference type="EMBL" id="ORA15495.1"/>
    </source>
</evidence>
<protein>
    <submittedName>
        <fullName evidence="6">Pyridine nucleotide-disulfide oxidoreductase</fullName>
    </submittedName>
</protein>
<reference evidence="6 7" key="1">
    <citation type="submission" date="2016-12" db="EMBL/GenBank/DDBJ databases">
        <title>The new phylogeny of genus Mycobacterium.</title>
        <authorList>
            <person name="Tortoli E."/>
            <person name="Trovato A."/>
            <person name="Cirillo D.M."/>
        </authorList>
    </citation>
    <scope>NUCLEOTIDE SEQUENCE [LARGE SCALE GENOMIC DNA]</scope>
    <source>
        <strain evidence="6 7">DSM 45069</strain>
    </source>
</reference>
<dbReference type="AlphaFoldDB" id="A0A1W9ZHK9"/>
<dbReference type="InterPro" id="IPR036188">
    <property type="entry name" value="FAD/NAD-bd_sf"/>
</dbReference>
<dbReference type="GO" id="GO:0004174">
    <property type="term" value="F:electron-transferring-flavoprotein dehydrogenase activity"/>
    <property type="evidence" value="ECO:0007669"/>
    <property type="project" value="TreeGrafter"/>
</dbReference>
<proteinExistence type="inferred from homology"/>
<feature type="domain" description="FAD/NAD(P)-binding" evidence="5">
    <location>
        <begin position="5"/>
        <end position="285"/>
    </location>
</feature>
<keyword evidence="2" id="KW-0285">Flavoprotein</keyword>
<sequence length="374" mass="40641">MNRKRVIVAGLGDVGVLAAIRLSRRADVVGISAKPALVSGQELGVRLSRPHDWARDYWIPFDRFRRLDAVRTVQATLTGVDLATQTVTARTEDGAGITEAYDALVISTGVSNGFWRQPTLQSAAEIGVGLRAAHDRLAAAGSVAVVGGGAAAVSSALNMATTWPDKRIDLYFPGESALAGHHPRTWQRIRRRLTDSGVGVHPGHRAVVTEGFAGDKLTSEPVHWSTGQPPACADAVLWAIGRVRPNTDWLPAELLDDRGFVRVTPQLRVPGHRGVFAVGDVAATDPLRSSARNRGDALVARNVLADFAGRPLRTYRAPTRRWGSLVGIQPNGLEVFLPTGHAFRLPSWSVERVVMPWIVRWGMYRGVRRNNPLR</sequence>
<dbReference type="OrthoDB" id="3762539at2"/>
<evidence type="ECO:0000256" key="2">
    <source>
        <dbReference type="ARBA" id="ARBA00022630"/>
    </source>
</evidence>
<dbReference type="GO" id="GO:0005737">
    <property type="term" value="C:cytoplasm"/>
    <property type="evidence" value="ECO:0007669"/>
    <property type="project" value="TreeGrafter"/>
</dbReference>
<dbReference type="RefSeq" id="WP_083064675.1">
    <property type="nucleotide sequence ID" value="NZ_MVHG01000022.1"/>
</dbReference>
<dbReference type="SUPFAM" id="SSF51905">
    <property type="entry name" value="FAD/NAD(P)-binding domain"/>
    <property type="match status" value="2"/>
</dbReference>
<evidence type="ECO:0000256" key="1">
    <source>
        <dbReference type="ARBA" id="ARBA00006442"/>
    </source>
</evidence>
<name>A0A1W9ZHK9_MYCAI</name>
<dbReference type="Pfam" id="PF07992">
    <property type="entry name" value="Pyr_redox_2"/>
    <property type="match status" value="1"/>
</dbReference>
<keyword evidence="3" id="KW-0274">FAD</keyword>
<dbReference type="GO" id="GO:0050660">
    <property type="term" value="F:flavin adenine dinucleotide binding"/>
    <property type="evidence" value="ECO:0007669"/>
    <property type="project" value="TreeGrafter"/>
</dbReference>
<dbReference type="PANTHER" id="PTHR43735">
    <property type="entry name" value="APOPTOSIS-INDUCING FACTOR 1"/>
    <property type="match status" value="1"/>
</dbReference>
<keyword evidence="4" id="KW-0560">Oxidoreductase</keyword>
<dbReference type="Gene3D" id="3.50.50.100">
    <property type="match status" value="1"/>
</dbReference>
<dbReference type="Proteomes" id="UP000192707">
    <property type="component" value="Unassembled WGS sequence"/>
</dbReference>
<dbReference type="PRINTS" id="PR00368">
    <property type="entry name" value="FADPNR"/>
</dbReference>
<dbReference type="PRINTS" id="PR00469">
    <property type="entry name" value="PNDRDTASEII"/>
</dbReference>
<comment type="caution">
    <text evidence="6">The sequence shown here is derived from an EMBL/GenBank/DDBJ whole genome shotgun (WGS) entry which is preliminary data.</text>
</comment>
<accession>A0A1W9ZHK9</accession>
<dbReference type="InterPro" id="IPR023753">
    <property type="entry name" value="FAD/NAD-binding_dom"/>
</dbReference>